<proteinExistence type="inferred from homology"/>
<dbReference type="PANTHER" id="PTHR32385:SF20">
    <property type="entry name" value="MANNOSYL PHOSPHORYLINOSITOL CERAMIDE SYNTHASE CSH1-RELATED"/>
    <property type="match status" value="1"/>
</dbReference>
<evidence type="ECO:0000313" key="9">
    <source>
        <dbReference type="Proteomes" id="UP000184330"/>
    </source>
</evidence>
<dbReference type="GO" id="GO:0016020">
    <property type="term" value="C:membrane"/>
    <property type="evidence" value="ECO:0007669"/>
    <property type="project" value="UniProtKB-SubCell"/>
</dbReference>
<evidence type="ECO:0000256" key="3">
    <source>
        <dbReference type="ARBA" id="ARBA00022679"/>
    </source>
</evidence>
<dbReference type="GO" id="GO:0000030">
    <property type="term" value="F:mannosyltransferase activity"/>
    <property type="evidence" value="ECO:0007669"/>
    <property type="project" value="TreeGrafter"/>
</dbReference>
<keyword evidence="3" id="KW-0808">Transferase</keyword>
<keyword evidence="4 7" id="KW-0812">Transmembrane</keyword>
<protein>
    <submittedName>
        <fullName evidence="8">Related to SUR1 protein</fullName>
    </submittedName>
</protein>
<evidence type="ECO:0000256" key="7">
    <source>
        <dbReference type="SAM" id="Phobius"/>
    </source>
</evidence>
<keyword evidence="5 7" id="KW-1133">Transmembrane helix</keyword>
<accession>A0A1L7WV60</accession>
<dbReference type="OrthoDB" id="3647at2759"/>
<dbReference type="SUPFAM" id="SSF53448">
    <property type="entry name" value="Nucleotide-diphospho-sugar transferases"/>
    <property type="match status" value="1"/>
</dbReference>
<gene>
    <name evidence="8" type="ORF">PAC_06538</name>
</gene>
<evidence type="ECO:0000256" key="4">
    <source>
        <dbReference type="ARBA" id="ARBA00022692"/>
    </source>
</evidence>
<evidence type="ECO:0000256" key="5">
    <source>
        <dbReference type="ARBA" id="ARBA00022989"/>
    </source>
</evidence>
<dbReference type="AlphaFoldDB" id="A0A1L7WV60"/>
<sequence>MRSRLILLPLILILILCILALRLVGFVHLFFEHAGTAITQEEIWSAHFGKEGEGKKDERQQRIPKIIHQVFHNWKEPGNETMPADWEETRGTCLGKNGDLEYMLWTETKSRLFIKDHYPWFLPTYNGYNFPVQRVDTVRYFLLRHFGGIYIDLDNGCLENLEPLLYLPAFTTDGGRGALSNNILGSAPSHAFWILMTESLIPYNWNYLFPYITISYASGQWFETAIWEQYHLEREKKKKLGVGLKDGEVKEEDKIYRIWMDDRPISEGGKGGGKEGWRFWTQERGGTWVNWDNRLFLWVGDHLILLCVAVVGLNALLWWGARRCLRGSAGGRRKKRGLMKRDEEDV</sequence>
<comment type="similarity">
    <text evidence="2">Belongs to the glycosyltransferase 32 family.</text>
</comment>
<dbReference type="InterPro" id="IPR051706">
    <property type="entry name" value="Glycosyltransferase_domain"/>
</dbReference>
<organism evidence="8 9">
    <name type="scientific">Phialocephala subalpina</name>
    <dbReference type="NCBI Taxonomy" id="576137"/>
    <lineage>
        <taxon>Eukaryota</taxon>
        <taxon>Fungi</taxon>
        <taxon>Dikarya</taxon>
        <taxon>Ascomycota</taxon>
        <taxon>Pezizomycotina</taxon>
        <taxon>Leotiomycetes</taxon>
        <taxon>Helotiales</taxon>
        <taxon>Mollisiaceae</taxon>
        <taxon>Phialocephala</taxon>
        <taxon>Phialocephala fortinii species complex</taxon>
    </lineage>
</organism>
<evidence type="ECO:0000256" key="1">
    <source>
        <dbReference type="ARBA" id="ARBA00004370"/>
    </source>
</evidence>
<dbReference type="GO" id="GO:0051999">
    <property type="term" value="P:mannosyl-inositol phosphorylceramide biosynthetic process"/>
    <property type="evidence" value="ECO:0007669"/>
    <property type="project" value="TreeGrafter"/>
</dbReference>
<dbReference type="PANTHER" id="PTHR32385">
    <property type="entry name" value="MANNOSYL PHOSPHORYLINOSITOL CERAMIDE SYNTHASE"/>
    <property type="match status" value="1"/>
</dbReference>
<dbReference type="STRING" id="576137.A0A1L7WV60"/>
<evidence type="ECO:0000313" key="8">
    <source>
        <dbReference type="EMBL" id="CZR56649.1"/>
    </source>
</evidence>
<dbReference type="InterPro" id="IPR007577">
    <property type="entry name" value="GlycoTrfase_DXD_sugar-bd_CS"/>
</dbReference>
<keyword evidence="6 7" id="KW-0472">Membrane</keyword>
<dbReference type="Pfam" id="PF04488">
    <property type="entry name" value="Gly_transf_sug"/>
    <property type="match status" value="1"/>
</dbReference>
<reference evidence="8 9" key="1">
    <citation type="submission" date="2016-03" db="EMBL/GenBank/DDBJ databases">
        <authorList>
            <person name="Ploux O."/>
        </authorList>
    </citation>
    <scope>NUCLEOTIDE SEQUENCE [LARGE SCALE GENOMIC DNA]</scope>
    <source>
        <strain evidence="8 9">UAMH 11012</strain>
    </source>
</reference>
<evidence type="ECO:0000256" key="2">
    <source>
        <dbReference type="ARBA" id="ARBA00009003"/>
    </source>
</evidence>
<dbReference type="EMBL" id="FJOG01000008">
    <property type="protein sequence ID" value="CZR56649.1"/>
    <property type="molecule type" value="Genomic_DNA"/>
</dbReference>
<dbReference type="Proteomes" id="UP000184330">
    <property type="component" value="Unassembled WGS sequence"/>
</dbReference>
<dbReference type="InterPro" id="IPR029044">
    <property type="entry name" value="Nucleotide-diphossugar_trans"/>
</dbReference>
<name>A0A1L7WV60_9HELO</name>
<keyword evidence="9" id="KW-1185">Reference proteome</keyword>
<comment type="subcellular location">
    <subcellularLocation>
        <location evidence="1">Membrane</location>
    </subcellularLocation>
</comment>
<feature type="transmembrane region" description="Helical" evidence="7">
    <location>
        <begin position="295"/>
        <end position="319"/>
    </location>
</feature>
<evidence type="ECO:0000256" key="6">
    <source>
        <dbReference type="ARBA" id="ARBA00023136"/>
    </source>
</evidence>
<dbReference type="Gene3D" id="3.90.550.20">
    <property type="match status" value="1"/>
</dbReference>